<name>A0A410WQP6_9BACL</name>
<reference evidence="5 6" key="1">
    <citation type="submission" date="2018-01" db="EMBL/GenBank/DDBJ databases">
        <title>The whole genome sequencing and assembly of Paenibacillus chitinolyticus KCCM 41400 strain.</title>
        <authorList>
            <person name="Kim J.-Y."/>
            <person name="Park M.-K."/>
            <person name="Lee Y.-J."/>
            <person name="Yi H."/>
            <person name="Bahn Y.-S."/>
            <person name="Kim J.F."/>
            <person name="Lee D.-W."/>
        </authorList>
    </citation>
    <scope>NUCLEOTIDE SEQUENCE [LARGE SCALE GENOMIC DNA]</scope>
    <source>
        <strain evidence="5 6">KCCM 41400</strain>
    </source>
</reference>
<keyword evidence="5" id="KW-0969">Cilium</keyword>
<evidence type="ECO:0000256" key="2">
    <source>
        <dbReference type="SAM" id="Coils"/>
    </source>
</evidence>
<keyword evidence="5" id="KW-0282">Flagellum</keyword>
<dbReference type="Proteomes" id="UP000288943">
    <property type="component" value="Chromosome"/>
</dbReference>
<dbReference type="RefSeq" id="WP_042233806.1">
    <property type="nucleotide sequence ID" value="NZ_CP026520.1"/>
</dbReference>
<feature type="coiled-coil region" evidence="2">
    <location>
        <begin position="91"/>
        <end position="124"/>
    </location>
</feature>
<reference evidence="4 7" key="2">
    <citation type="submission" date="2022-05" db="EMBL/GenBank/DDBJ databases">
        <title>Genome Sequencing of Bee-Associated Microbes.</title>
        <authorList>
            <person name="Dunlap C."/>
        </authorList>
    </citation>
    <scope>NUCLEOTIDE SEQUENCE [LARGE SCALE GENOMIC DNA]</scope>
    <source>
        <strain evidence="4 7">NRRL B-23120</strain>
    </source>
</reference>
<dbReference type="EMBL" id="CP026520">
    <property type="protein sequence ID" value="QAV16652.1"/>
    <property type="molecule type" value="Genomic_DNA"/>
</dbReference>
<dbReference type="AlphaFoldDB" id="A0A410WQP6"/>
<dbReference type="InterPro" id="IPR007809">
    <property type="entry name" value="FlgN-like"/>
</dbReference>
<evidence type="ECO:0000256" key="3">
    <source>
        <dbReference type="SAM" id="MobiDB-lite"/>
    </source>
</evidence>
<dbReference type="InterPro" id="IPR036679">
    <property type="entry name" value="FlgN-like_sf"/>
</dbReference>
<proteinExistence type="predicted"/>
<keyword evidence="1" id="KW-1005">Bacterial flagellum biogenesis</keyword>
<dbReference type="OrthoDB" id="2660802at2"/>
<protein>
    <submittedName>
        <fullName evidence="5">Flagellar protein FlgN</fullName>
    </submittedName>
</protein>
<evidence type="ECO:0000313" key="4">
    <source>
        <dbReference type="EMBL" id="MCY9596056.1"/>
    </source>
</evidence>
<evidence type="ECO:0000313" key="7">
    <source>
        <dbReference type="Proteomes" id="UP001527202"/>
    </source>
</evidence>
<evidence type="ECO:0000256" key="1">
    <source>
        <dbReference type="ARBA" id="ARBA00022795"/>
    </source>
</evidence>
<organism evidence="5 6">
    <name type="scientific">Paenibacillus chitinolyticus</name>
    <dbReference type="NCBI Taxonomy" id="79263"/>
    <lineage>
        <taxon>Bacteria</taxon>
        <taxon>Bacillati</taxon>
        <taxon>Bacillota</taxon>
        <taxon>Bacilli</taxon>
        <taxon>Bacillales</taxon>
        <taxon>Paenibacillaceae</taxon>
        <taxon>Paenibacillus</taxon>
    </lineage>
</organism>
<dbReference type="GO" id="GO:0044780">
    <property type="term" value="P:bacterial-type flagellum assembly"/>
    <property type="evidence" value="ECO:0007669"/>
    <property type="project" value="InterPro"/>
</dbReference>
<dbReference type="SUPFAM" id="SSF140566">
    <property type="entry name" value="FlgN-like"/>
    <property type="match status" value="1"/>
</dbReference>
<evidence type="ECO:0000313" key="5">
    <source>
        <dbReference type="EMBL" id="QAV16652.1"/>
    </source>
</evidence>
<keyword evidence="2" id="KW-0175">Coiled coil</keyword>
<feature type="region of interest" description="Disordered" evidence="3">
    <location>
        <begin position="146"/>
        <end position="166"/>
    </location>
</feature>
<dbReference type="GeneID" id="95373714"/>
<keyword evidence="5" id="KW-0966">Cell projection</keyword>
<dbReference type="EMBL" id="JAMDMJ010000010">
    <property type="protein sequence ID" value="MCY9596056.1"/>
    <property type="molecule type" value="Genomic_DNA"/>
</dbReference>
<dbReference type="Pfam" id="PF05130">
    <property type="entry name" value="FlgN"/>
    <property type="match status" value="1"/>
</dbReference>
<keyword evidence="7" id="KW-1185">Reference proteome</keyword>
<accession>A0A410WQP6</accession>
<sequence>MSVSEIVNVLNRIIECHQDLRELGTRKREAILQNSIEELSAIVQKESKAVKEIQELDQRRVVKINEYMVTRCYKTNPFITVGELVKLVFKAEEKQQLMDCQERLLKEIRQLKELNALNQQLVEQSLGFIDLSLDLLTATPEQDAIYANPTQQGQARRKNAYFDTRA</sequence>
<gene>
    <name evidence="4" type="ORF">M5X16_09740</name>
    <name evidence="5" type="ORF">PC41400_02655</name>
</gene>
<dbReference type="Proteomes" id="UP001527202">
    <property type="component" value="Unassembled WGS sequence"/>
</dbReference>
<dbReference type="KEGG" id="pchi:PC41400_02655"/>
<evidence type="ECO:0000313" key="6">
    <source>
        <dbReference type="Proteomes" id="UP000288943"/>
    </source>
</evidence>
<dbReference type="Gene3D" id="1.20.58.300">
    <property type="entry name" value="FlgN-like"/>
    <property type="match status" value="1"/>
</dbReference>